<organism evidence="1 2">
    <name type="scientific">Streblomastix strix</name>
    <dbReference type="NCBI Taxonomy" id="222440"/>
    <lineage>
        <taxon>Eukaryota</taxon>
        <taxon>Metamonada</taxon>
        <taxon>Preaxostyla</taxon>
        <taxon>Oxymonadida</taxon>
        <taxon>Streblomastigidae</taxon>
        <taxon>Streblomastix</taxon>
    </lineage>
</organism>
<dbReference type="EMBL" id="SNRW01004101">
    <property type="protein sequence ID" value="KAA6388144.1"/>
    <property type="molecule type" value="Genomic_DNA"/>
</dbReference>
<evidence type="ECO:0000313" key="1">
    <source>
        <dbReference type="EMBL" id="KAA6388144.1"/>
    </source>
</evidence>
<dbReference type="Proteomes" id="UP000324800">
    <property type="component" value="Unassembled WGS sequence"/>
</dbReference>
<name>A0A5J4VZN8_9EUKA</name>
<evidence type="ECO:0000313" key="2">
    <source>
        <dbReference type="Proteomes" id="UP000324800"/>
    </source>
</evidence>
<protein>
    <submittedName>
        <fullName evidence="1">Uncharacterized protein</fullName>
    </submittedName>
</protein>
<proteinExistence type="predicted"/>
<sequence length="73" mass="8381">MSFLFINSFPGFRIRELSPRIRYLLLPVSKKFRAFTIFGIGGWIQKISSFQGLENAFIISPLPLSLPLLRLLP</sequence>
<comment type="caution">
    <text evidence="1">The sequence shown here is derived from an EMBL/GenBank/DDBJ whole genome shotgun (WGS) entry which is preliminary data.</text>
</comment>
<gene>
    <name evidence="1" type="ORF">EZS28_016329</name>
</gene>
<reference evidence="1 2" key="1">
    <citation type="submission" date="2019-03" db="EMBL/GenBank/DDBJ databases">
        <title>Single cell metagenomics reveals metabolic interactions within the superorganism composed of flagellate Streblomastix strix and complex community of Bacteroidetes bacteria on its surface.</title>
        <authorList>
            <person name="Treitli S.C."/>
            <person name="Kolisko M."/>
            <person name="Husnik F."/>
            <person name="Keeling P."/>
            <person name="Hampl V."/>
        </authorList>
    </citation>
    <scope>NUCLEOTIDE SEQUENCE [LARGE SCALE GENOMIC DNA]</scope>
    <source>
        <strain evidence="1">ST1C</strain>
    </source>
</reference>
<accession>A0A5J4VZN8</accession>
<dbReference type="AlphaFoldDB" id="A0A5J4VZN8"/>